<keyword evidence="5" id="KW-0460">Magnesium</keyword>
<name>A0ABM6W7R9_9STRE</name>
<dbReference type="InterPro" id="IPR020084">
    <property type="entry name" value="NUDIX_hydrolase_CS"/>
</dbReference>
<organism evidence="8 9">
    <name type="scientific">Streptococcus sobrinus</name>
    <dbReference type="NCBI Taxonomy" id="1310"/>
    <lineage>
        <taxon>Bacteria</taxon>
        <taxon>Bacillati</taxon>
        <taxon>Bacillota</taxon>
        <taxon>Bacilli</taxon>
        <taxon>Lactobacillales</taxon>
        <taxon>Streptococcaceae</taxon>
        <taxon>Streptococcus</taxon>
    </lineage>
</organism>
<dbReference type="EMBL" id="CP029490">
    <property type="protein sequence ID" value="AWN21724.1"/>
    <property type="molecule type" value="Genomic_DNA"/>
</dbReference>
<evidence type="ECO:0000313" key="8">
    <source>
        <dbReference type="EMBL" id="AWN21724.1"/>
    </source>
</evidence>
<dbReference type="InterPro" id="IPR015797">
    <property type="entry name" value="NUDIX_hydrolase-like_dom_sf"/>
</dbReference>
<keyword evidence="4" id="KW-0378">Hydrolase</keyword>
<dbReference type="PROSITE" id="PS51462">
    <property type="entry name" value="NUDIX"/>
    <property type="match status" value="1"/>
</dbReference>
<reference evidence="8 9" key="1">
    <citation type="submission" date="2018-05" db="EMBL/GenBank/DDBJ databases">
        <title>Complete genome sequences of Streptococcus sobrinus.</title>
        <authorList>
            <person name="Sales M."/>
            <person name="Jensen P.A."/>
        </authorList>
    </citation>
    <scope>NUCLEOTIDE SEQUENCE [LARGE SCALE GENOMIC DNA]</scope>
    <source>
        <strain evidence="8 9">SL1</strain>
    </source>
</reference>
<gene>
    <name evidence="8" type="ORF">DK182_10570</name>
</gene>
<evidence type="ECO:0000259" key="7">
    <source>
        <dbReference type="PROSITE" id="PS51462"/>
    </source>
</evidence>
<sequence>MMVEAKGKEQKMKNYIERVKNYHPKPLGQEHSYAVLLPLVWDEASQTWQILYQIRSKHISQPGEVSFPGGRVEPGETFKEAAVRETSEELNIPSSQVEVIGEIDYLVNRGRTIRCFVGQLSGEWQSFEPNPDEVQRLFTLPLDQLMTTQPKTYNLTATPTPASNFPFERIPNGSNYNFGKDKRKVLFYDLAGEDLWGITAQFTARFIEILKGDKY</sequence>
<feature type="domain" description="Nudix hydrolase" evidence="7">
    <location>
        <begin position="31"/>
        <end position="163"/>
    </location>
</feature>
<keyword evidence="9" id="KW-1185">Reference proteome</keyword>
<dbReference type="InterPro" id="IPR000086">
    <property type="entry name" value="NUDIX_hydrolase_dom"/>
</dbReference>
<dbReference type="PANTHER" id="PTHR12992">
    <property type="entry name" value="NUDIX HYDROLASE"/>
    <property type="match status" value="1"/>
</dbReference>
<dbReference type="Proteomes" id="UP000245369">
    <property type="component" value="Chromosome"/>
</dbReference>
<evidence type="ECO:0000256" key="2">
    <source>
        <dbReference type="ARBA" id="ARBA00001946"/>
    </source>
</evidence>
<evidence type="ECO:0000313" key="9">
    <source>
        <dbReference type="Proteomes" id="UP000245369"/>
    </source>
</evidence>
<keyword evidence="3" id="KW-0479">Metal-binding</keyword>
<evidence type="ECO:0000256" key="3">
    <source>
        <dbReference type="ARBA" id="ARBA00022723"/>
    </source>
</evidence>
<proteinExistence type="predicted"/>
<dbReference type="InterPro" id="IPR045121">
    <property type="entry name" value="CoAse"/>
</dbReference>
<dbReference type="PROSITE" id="PS00893">
    <property type="entry name" value="NUDIX_BOX"/>
    <property type="match status" value="1"/>
</dbReference>
<comment type="cofactor">
    <cofactor evidence="1">
        <name>Mn(2+)</name>
        <dbReference type="ChEBI" id="CHEBI:29035"/>
    </cofactor>
</comment>
<dbReference type="Gene3D" id="3.90.79.10">
    <property type="entry name" value="Nucleoside Triphosphate Pyrophosphohydrolase"/>
    <property type="match status" value="1"/>
</dbReference>
<evidence type="ECO:0000256" key="1">
    <source>
        <dbReference type="ARBA" id="ARBA00001936"/>
    </source>
</evidence>
<evidence type="ECO:0000256" key="6">
    <source>
        <dbReference type="ARBA" id="ARBA00023211"/>
    </source>
</evidence>
<dbReference type="SUPFAM" id="SSF55811">
    <property type="entry name" value="Nudix"/>
    <property type="match status" value="1"/>
</dbReference>
<dbReference type="PANTHER" id="PTHR12992:SF11">
    <property type="entry name" value="MITOCHONDRIAL COENZYME A DIPHOSPHATASE NUDT8"/>
    <property type="match status" value="1"/>
</dbReference>
<dbReference type="Pfam" id="PF00293">
    <property type="entry name" value="NUDIX"/>
    <property type="match status" value="1"/>
</dbReference>
<accession>A0ABM6W7R9</accession>
<protein>
    <submittedName>
        <fullName evidence="8">CoA pyrophosphatase</fullName>
    </submittedName>
</protein>
<dbReference type="CDD" id="cd03426">
    <property type="entry name" value="NUDIX_CoAse_Nudt7"/>
    <property type="match status" value="1"/>
</dbReference>
<keyword evidence="6" id="KW-0464">Manganese</keyword>
<comment type="cofactor">
    <cofactor evidence="2">
        <name>Mg(2+)</name>
        <dbReference type="ChEBI" id="CHEBI:18420"/>
    </cofactor>
</comment>
<evidence type="ECO:0000256" key="4">
    <source>
        <dbReference type="ARBA" id="ARBA00022801"/>
    </source>
</evidence>
<evidence type="ECO:0000256" key="5">
    <source>
        <dbReference type="ARBA" id="ARBA00022842"/>
    </source>
</evidence>